<evidence type="ECO:0000313" key="2">
    <source>
        <dbReference type="EMBL" id="KAL1898460.1"/>
    </source>
</evidence>
<dbReference type="EMBL" id="JAWCUI010000015">
    <property type="protein sequence ID" value="KAL1898460.1"/>
    <property type="molecule type" value="Genomic_DNA"/>
</dbReference>
<sequence length="201" mass="22548">MYYKMLVPSKPETPTAPATPATMPSAPSTSTNPATKTYDIKVYKVPSTTFTIYEILQEAADLVRVRNPDLSVVLPKTGPRLPEIMAILQTVLEDCEATRNTHMPAVRRDNESPSHYKLREVALFRGPLVCQSTMKPIITDATTTNKTTTTTPEIKDSKNKYNNGTSELDHKIPADFPRKRLREIALLAVKDLHLPTENQWK</sequence>
<protein>
    <submittedName>
        <fullName evidence="2">Uncharacterized protein</fullName>
    </submittedName>
</protein>
<keyword evidence="3" id="KW-1185">Reference proteome</keyword>
<evidence type="ECO:0000256" key="1">
    <source>
        <dbReference type="SAM" id="MobiDB-lite"/>
    </source>
</evidence>
<feature type="compositionally biased region" description="Low complexity" evidence="1">
    <location>
        <begin position="8"/>
        <end position="32"/>
    </location>
</feature>
<name>A0ABR3ZDK4_9PEZI</name>
<accession>A0ABR3ZDK4</accession>
<proteinExistence type="predicted"/>
<feature type="region of interest" description="Disordered" evidence="1">
    <location>
        <begin position="1"/>
        <end position="32"/>
    </location>
</feature>
<reference evidence="2 3" key="1">
    <citation type="journal article" date="2024" name="IMA Fungus">
        <title>IMA Genome - F19 : A genome assembly and annotation guide to empower mycologists, including annotated draft genome sequences of Ceratocystis pirilliformis, Diaporthe australafricana, Fusarium ophioides, Paecilomyces lecythidis, and Sporothrix stenoceras.</title>
        <authorList>
            <person name="Aylward J."/>
            <person name="Wilson A.M."/>
            <person name="Visagie C.M."/>
            <person name="Spraker J."/>
            <person name="Barnes I."/>
            <person name="Buitendag C."/>
            <person name="Ceriani C."/>
            <person name="Del Mar Angel L."/>
            <person name="du Plessis D."/>
            <person name="Fuchs T."/>
            <person name="Gasser K."/>
            <person name="Kramer D."/>
            <person name="Li W."/>
            <person name="Munsamy K."/>
            <person name="Piso A."/>
            <person name="Price J.L."/>
            <person name="Sonnekus B."/>
            <person name="Thomas C."/>
            <person name="van der Nest A."/>
            <person name="van Dijk A."/>
            <person name="van Heerden A."/>
            <person name="van Vuuren N."/>
            <person name="Yilmaz N."/>
            <person name="Duong T.A."/>
            <person name="van der Merwe N.A."/>
            <person name="Wingfield M.J."/>
            <person name="Wingfield B.D."/>
        </authorList>
    </citation>
    <scope>NUCLEOTIDE SEQUENCE [LARGE SCALE GENOMIC DNA]</scope>
    <source>
        <strain evidence="2 3">CMW 5346</strain>
    </source>
</reference>
<gene>
    <name evidence="2" type="ORF">Sste5346_003363</name>
</gene>
<comment type="caution">
    <text evidence="2">The sequence shown here is derived from an EMBL/GenBank/DDBJ whole genome shotgun (WGS) entry which is preliminary data.</text>
</comment>
<dbReference type="Proteomes" id="UP001583186">
    <property type="component" value="Unassembled WGS sequence"/>
</dbReference>
<evidence type="ECO:0000313" key="3">
    <source>
        <dbReference type="Proteomes" id="UP001583186"/>
    </source>
</evidence>
<organism evidence="2 3">
    <name type="scientific">Sporothrix stenoceras</name>
    <dbReference type="NCBI Taxonomy" id="5173"/>
    <lineage>
        <taxon>Eukaryota</taxon>
        <taxon>Fungi</taxon>
        <taxon>Dikarya</taxon>
        <taxon>Ascomycota</taxon>
        <taxon>Pezizomycotina</taxon>
        <taxon>Sordariomycetes</taxon>
        <taxon>Sordariomycetidae</taxon>
        <taxon>Ophiostomatales</taxon>
        <taxon>Ophiostomataceae</taxon>
        <taxon>Sporothrix</taxon>
    </lineage>
</organism>
<feature type="region of interest" description="Disordered" evidence="1">
    <location>
        <begin position="145"/>
        <end position="166"/>
    </location>
</feature>